<dbReference type="AlphaFoldDB" id="A0A2N3I8Q3"/>
<keyword evidence="1" id="KW-1133">Transmembrane helix</keyword>
<dbReference type="Proteomes" id="UP000233618">
    <property type="component" value="Unassembled WGS sequence"/>
</dbReference>
<protein>
    <submittedName>
        <fullName evidence="3">Uncharacterized protein</fullName>
    </submittedName>
</protein>
<name>A0A2N3I8Q3_9BACT</name>
<evidence type="ECO:0000313" key="4">
    <source>
        <dbReference type="Proteomes" id="UP000233618"/>
    </source>
</evidence>
<comment type="caution">
    <text evidence="3">The sequence shown here is derived from an EMBL/GenBank/DDBJ whole genome shotgun (WGS) entry which is preliminary data.</text>
</comment>
<gene>
    <name evidence="3" type="ORF">BZG01_10535</name>
</gene>
<dbReference type="RefSeq" id="WP_143470881.1">
    <property type="nucleotide sequence ID" value="NZ_MVDE01000013.1"/>
</dbReference>
<evidence type="ECO:0000256" key="1">
    <source>
        <dbReference type="SAM" id="Phobius"/>
    </source>
</evidence>
<feature type="transmembrane region" description="Helical" evidence="1">
    <location>
        <begin position="158"/>
        <end position="175"/>
    </location>
</feature>
<keyword evidence="2" id="KW-0732">Signal</keyword>
<feature type="transmembrane region" description="Helical" evidence="1">
    <location>
        <begin position="104"/>
        <end position="124"/>
    </location>
</feature>
<evidence type="ECO:0000313" key="3">
    <source>
        <dbReference type="EMBL" id="PKQ66701.1"/>
    </source>
</evidence>
<sequence>MKKTILTLTAIVFAFSTFANDILTLNNEMVFEGKVKRIKDCAIVFKSEGTKYIVPASEIYSIEFENAEDKVYTNYLEMQADEENKCFNARLDAENYHGKKGGHFVLGVLFGPFAIIGTALANPTPEKGKQTYMMSKNKDQFSDPEYLSCYRKKAKGQLIGMEALGWGAWILLVLAL</sequence>
<evidence type="ECO:0000256" key="2">
    <source>
        <dbReference type="SAM" id="SignalP"/>
    </source>
</evidence>
<proteinExistence type="predicted"/>
<accession>A0A2N3I8Q3</accession>
<keyword evidence="4" id="KW-1185">Reference proteome</keyword>
<keyword evidence="1" id="KW-0812">Transmembrane</keyword>
<feature type="signal peptide" evidence="2">
    <location>
        <begin position="1"/>
        <end position="19"/>
    </location>
</feature>
<reference evidence="3 4" key="1">
    <citation type="journal article" date="2017" name="Front. Microbiol.">
        <title>Labilibaculum manganireducens gen. nov., sp. nov. and Labilibaculum filiforme sp. nov., Novel Bacteroidetes Isolated from Subsurface Sediments of the Baltic Sea.</title>
        <authorList>
            <person name="Vandieken V."/>
            <person name="Marshall I.P."/>
            <person name="Niemann H."/>
            <person name="Engelen B."/>
            <person name="Cypionka H."/>
        </authorList>
    </citation>
    <scope>NUCLEOTIDE SEQUENCE [LARGE SCALE GENOMIC DNA]</scope>
    <source>
        <strain evidence="3 4">59.10-2M</strain>
    </source>
</reference>
<dbReference type="EMBL" id="MVDE01000013">
    <property type="protein sequence ID" value="PKQ66701.1"/>
    <property type="molecule type" value="Genomic_DNA"/>
</dbReference>
<feature type="chain" id="PRO_5014943539" evidence="2">
    <location>
        <begin position="20"/>
        <end position="176"/>
    </location>
</feature>
<keyword evidence="1" id="KW-0472">Membrane</keyword>
<organism evidence="3 4">
    <name type="scientific">Labilibaculum manganireducens</name>
    <dbReference type="NCBI Taxonomy" id="1940525"/>
    <lineage>
        <taxon>Bacteria</taxon>
        <taxon>Pseudomonadati</taxon>
        <taxon>Bacteroidota</taxon>
        <taxon>Bacteroidia</taxon>
        <taxon>Marinilabiliales</taxon>
        <taxon>Marinifilaceae</taxon>
        <taxon>Labilibaculum</taxon>
    </lineage>
</organism>